<proteinExistence type="inferred from homology"/>
<evidence type="ECO:0000256" key="2">
    <source>
        <dbReference type="ARBA" id="ARBA00022448"/>
    </source>
</evidence>
<dbReference type="Pfam" id="PF00528">
    <property type="entry name" value="BPD_transp_1"/>
    <property type="match status" value="1"/>
</dbReference>
<comment type="similarity">
    <text evidence="8">Belongs to the binding-protein-dependent transport system permease family.</text>
</comment>
<keyword evidence="4 8" id="KW-0812">Transmembrane</keyword>
<keyword evidence="2 8" id="KW-0813">Transport</keyword>
<dbReference type="InterPro" id="IPR000515">
    <property type="entry name" value="MetI-like"/>
</dbReference>
<dbReference type="PANTHER" id="PTHR30614:SF0">
    <property type="entry name" value="L-CYSTINE TRANSPORT SYSTEM PERMEASE PROTEIN TCYL"/>
    <property type="match status" value="1"/>
</dbReference>
<dbReference type="InterPro" id="IPR043429">
    <property type="entry name" value="ArtM/GltK/GlnP/TcyL/YhdX-like"/>
</dbReference>
<evidence type="ECO:0000313" key="10">
    <source>
        <dbReference type="EMBL" id="CAJ1499974.1"/>
    </source>
</evidence>
<dbReference type="NCBIfam" id="TIGR01726">
    <property type="entry name" value="HEQRo_perm_3TM"/>
    <property type="match status" value="1"/>
</dbReference>
<feature type="domain" description="ABC transmembrane type-1" evidence="9">
    <location>
        <begin position="16"/>
        <end position="200"/>
    </location>
</feature>
<name>A0ABM9LJA9_9MYCO</name>
<evidence type="ECO:0000256" key="3">
    <source>
        <dbReference type="ARBA" id="ARBA00022475"/>
    </source>
</evidence>
<evidence type="ECO:0000256" key="6">
    <source>
        <dbReference type="ARBA" id="ARBA00022989"/>
    </source>
</evidence>
<keyword evidence="5" id="KW-0029">Amino-acid transport</keyword>
<evidence type="ECO:0000259" key="9">
    <source>
        <dbReference type="PROSITE" id="PS50928"/>
    </source>
</evidence>
<protein>
    <submittedName>
        <fullName evidence="10">Ectoine/hydroxyectoine ABC transporter permease subunit EhuC</fullName>
    </submittedName>
</protein>
<feature type="transmembrane region" description="Helical" evidence="8">
    <location>
        <begin position="85"/>
        <end position="104"/>
    </location>
</feature>
<gene>
    <name evidence="10" type="primary">ehuC</name>
    <name evidence="10" type="ORF">MU0053_001550</name>
</gene>
<dbReference type="Proteomes" id="UP001190465">
    <property type="component" value="Chromosome"/>
</dbReference>
<evidence type="ECO:0000256" key="7">
    <source>
        <dbReference type="ARBA" id="ARBA00023136"/>
    </source>
</evidence>
<reference evidence="10 11" key="1">
    <citation type="submission" date="2023-08" db="EMBL/GenBank/DDBJ databases">
        <authorList>
            <person name="Folkvardsen B D."/>
            <person name="Norman A."/>
        </authorList>
    </citation>
    <scope>NUCLEOTIDE SEQUENCE [LARGE SCALE GENOMIC DNA]</scope>
    <source>
        <strain evidence="10 11">Mu0053</strain>
    </source>
</reference>
<dbReference type="InterPro" id="IPR010065">
    <property type="entry name" value="AA_ABC_transptr_permease_3TM"/>
</dbReference>
<dbReference type="RefSeq" id="WP_308481781.1">
    <property type="nucleotide sequence ID" value="NZ_OY726397.1"/>
</dbReference>
<dbReference type="Gene3D" id="1.10.3720.10">
    <property type="entry name" value="MetI-like"/>
    <property type="match status" value="1"/>
</dbReference>
<keyword evidence="7 8" id="KW-0472">Membrane</keyword>
<feature type="transmembrane region" description="Helical" evidence="8">
    <location>
        <begin position="54"/>
        <end position="73"/>
    </location>
</feature>
<dbReference type="SUPFAM" id="SSF161098">
    <property type="entry name" value="MetI-like"/>
    <property type="match status" value="1"/>
</dbReference>
<feature type="transmembrane region" description="Helical" evidence="8">
    <location>
        <begin position="20"/>
        <end position="42"/>
    </location>
</feature>
<evidence type="ECO:0000256" key="8">
    <source>
        <dbReference type="RuleBase" id="RU363032"/>
    </source>
</evidence>
<dbReference type="CDD" id="cd06261">
    <property type="entry name" value="TM_PBP2"/>
    <property type="match status" value="1"/>
</dbReference>
<dbReference type="InterPro" id="IPR035906">
    <property type="entry name" value="MetI-like_sf"/>
</dbReference>
<dbReference type="EMBL" id="OY726397">
    <property type="protein sequence ID" value="CAJ1499974.1"/>
    <property type="molecule type" value="Genomic_DNA"/>
</dbReference>
<dbReference type="PANTHER" id="PTHR30614">
    <property type="entry name" value="MEMBRANE COMPONENT OF AMINO ACID ABC TRANSPORTER"/>
    <property type="match status" value="1"/>
</dbReference>
<dbReference type="InterPro" id="IPR014342">
    <property type="entry name" value="Ectoine_EhuC"/>
</dbReference>
<evidence type="ECO:0000313" key="11">
    <source>
        <dbReference type="Proteomes" id="UP001190465"/>
    </source>
</evidence>
<evidence type="ECO:0000256" key="4">
    <source>
        <dbReference type="ARBA" id="ARBA00022692"/>
    </source>
</evidence>
<feature type="transmembrane region" description="Helical" evidence="8">
    <location>
        <begin position="182"/>
        <end position="203"/>
    </location>
</feature>
<dbReference type="NCBIfam" id="TIGR03004">
    <property type="entry name" value="ectoine_ehuC"/>
    <property type="match status" value="1"/>
</dbReference>
<accession>A0ABM9LJA9</accession>
<keyword evidence="11" id="KW-1185">Reference proteome</keyword>
<comment type="subcellular location">
    <subcellularLocation>
        <location evidence="1 8">Cell membrane</location>
        <topology evidence="1 8">Multi-pass membrane protein</topology>
    </subcellularLocation>
</comment>
<evidence type="ECO:0000256" key="1">
    <source>
        <dbReference type="ARBA" id="ARBA00004651"/>
    </source>
</evidence>
<sequence length="232" mass="25136">MTEQFVETAPFFLTGIGVTLLYTVLGAIAALVVSFVLGLMSLSRAVAVRGFSRLVVEFFRGTSLVIQLLWIFFVLPQLGIRFEPIAAATIAFGLNFGAYGAEIVRGAVMSVPKAQWEATVALGIGRVRRMRRIILPQALPEMIPPFGNLWIQILKSSSLLYLIGITELTYEVKQLQFDIGSLPAFSIALVVYFLIAQLLVVVIRGVESRAAARVGRGPRAVVIEGSQAVGAP</sequence>
<keyword evidence="3" id="KW-1003">Cell membrane</keyword>
<organism evidence="10 11">
    <name type="scientific">[Mycobacterium] burgundiense</name>
    <dbReference type="NCBI Taxonomy" id="3064286"/>
    <lineage>
        <taxon>Bacteria</taxon>
        <taxon>Bacillati</taxon>
        <taxon>Actinomycetota</taxon>
        <taxon>Actinomycetes</taxon>
        <taxon>Mycobacteriales</taxon>
        <taxon>Mycobacteriaceae</taxon>
        <taxon>Mycolicibacterium</taxon>
    </lineage>
</organism>
<evidence type="ECO:0000256" key="5">
    <source>
        <dbReference type="ARBA" id="ARBA00022970"/>
    </source>
</evidence>
<keyword evidence="6 8" id="KW-1133">Transmembrane helix</keyword>
<dbReference type="PROSITE" id="PS50928">
    <property type="entry name" value="ABC_TM1"/>
    <property type="match status" value="1"/>
</dbReference>